<feature type="region of interest" description="Disordered" evidence="1">
    <location>
        <begin position="146"/>
        <end position="215"/>
    </location>
</feature>
<dbReference type="PROSITE" id="PS00018">
    <property type="entry name" value="EF_HAND_1"/>
    <property type="match status" value="1"/>
</dbReference>
<feature type="compositionally biased region" description="Basic residues" evidence="1">
    <location>
        <begin position="154"/>
        <end position="174"/>
    </location>
</feature>
<sequence length="753" mass="85947">GINKTDFILLNDAFDFRSKKAQQFMTKMEDVFMLDTTDILNQSLIERIVLNEVSRIPKNEGILTREDIAQIFIGEEETREEDEEEQDDDKDEEKEEEMKRNKIIKEFDLVNVNEDTDKMNGIFNENESQSMMLSKSKKNIAINEDSQHYDLKTEKKKNKQVNNSKKSKHHKLKSNNKNEEEGEINNKSESPNENLQIVTSNSPSQTLHQPSNSLKRPFSGLYMDYAFLPEMSLQTTTSNSKPRSDQNSELQEELMAAVRLLPQTPQQSYYEPNDQKLISEKEKYMQQMNKGQNLQARRLWQMISPQSDFSVSEITNIAEMLMNGLWLFQQRPKSFFGDNTLDLEQEIVKFDVLNNQQLETNNDEQHMSIAGTCGWTMEHMKQLIQMSAAFKIPPQDKDSVIQSNSQLQSGVQILSEDKLPLRNIICQQGTFRPEIILVLEGQVDIYQKDFDSGELKEVNLKSIIQYNNNEHDYHNNNDVNNNGKGTIINQSRLASWQIQKIAQIVSNHAQKEISDIIERQDNNKTKQIQQDQYSQQKKKDYQSTFNFKGMFNTLQSLDAQKKSPLMKDQSLNEPITQSQLLRDFRSSSSIINLLPPPVNKSKKSRNNVLYSPPKQYTNRKDDDSDEDQRLSLTDFGNGHKTFAKKTIKQCIDLLFPSRCPYTIVASAPGGGLVLGTGGGIFGGLQGSEGLNPVVVCDGDEGRKGYIDDQDYNQSVYNNYGAGGRDGGNGISGTGDGVFQNEGLLFNCWRKFGH</sequence>
<protein>
    <submittedName>
        <fullName evidence="2">Uncharacterized protein</fullName>
    </submittedName>
</protein>
<dbReference type="InterPro" id="IPR046342">
    <property type="entry name" value="CBS_dom_sf"/>
</dbReference>
<dbReference type="Gene3D" id="3.10.580.10">
    <property type="entry name" value="CBS-domain"/>
    <property type="match status" value="1"/>
</dbReference>
<gene>
    <name evidence="2" type="ORF">EZS28_019998</name>
</gene>
<dbReference type="AlphaFoldDB" id="A0A5J4VPQ7"/>
<accession>A0A5J4VPQ7</accession>
<evidence type="ECO:0000313" key="3">
    <source>
        <dbReference type="Proteomes" id="UP000324800"/>
    </source>
</evidence>
<dbReference type="InterPro" id="IPR018247">
    <property type="entry name" value="EF_Hand_1_Ca_BS"/>
</dbReference>
<feature type="compositionally biased region" description="Acidic residues" evidence="1">
    <location>
        <begin position="74"/>
        <end position="95"/>
    </location>
</feature>
<name>A0A5J4VPQ7_9EUKA</name>
<evidence type="ECO:0000256" key="1">
    <source>
        <dbReference type="SAM" id="MobiDB-lite"/>
    </source>
</evidence>
<feature type="non-terminal residue" evidence="2">
    <location>
        <position position="1"/>
    </location>
</feature>
<feature type="region of interest" description="Disordered" evidence="1">
    <location>
        <begin position="595"/>
        <end position="629"/>
    </location>
</feature>
<organism evidence="2 3">
    <name type="scientific">Streblomastix strix</name>
    <dbReference type="NCBI Taxonomy" id="222440"/>
    <lineage>
        <taxon>Eukaryota</taxon>
        <taxon>Metamonada</taxon>
        <taxon>Preaxostyla</taxon>
        <taxon>Oxymonadida</taxon>
        <taxon>Streblomastigidae</taxon>
        <taxon>Streblomastix</taxon>
    </lineage>
</organism>
<dbReference type="Proteomes" id="UP000324800">
    <property type="component" value="Unassembled WGS sequence"/>
</dbReference>
<dbReference type="OrthoDB" id="5353557at2759"/>
<proteinExistence type="predicted"/>
<feature type="compositionally biased region" description="Polar residues" evidence="1">
    <location>
        <begin position="191"/>
        <end position="214"/>
    </location>
</feature>
<feature type="region of interest" description="Disordered" evidence="1">
    <location>
        <begin position="73"/>
        <end position="99"/>
    </location>
</feature>
<evidence type="ECO:0000313" key="2">
    <source>
        <dbReference type="EMBL" id="KAA6384475.1"/>
    </source>
</evidence>
<comment type="caution">
    <text evidence="2">The sequence shown here is derived from an EMBL/GenBank/DDBJ whole genome shotgun (WGS) entry which is preliminary data.</text>
</comment>
<dbReference type="EMBL" id="SNRW01005741">
    <property type="protein sequence ID" value="KAA6384475.1"/>
    <property type="molecule type" value="Genomic_DNA"/>
</dbReference>
<reference evidence="2 3" key="1">
    <citation type="submission" date="2019-03" db="EMBL/GenBank/DDBJ databases">
        <title>Single cell metagenomics reveals metabolic interactions within the superorganism composed of flagellate Streblomastix strix and complex community of Bacteroidetes bacteria on its surface.</title>
        <authorList>
            <person name="Treitli S.C."/>
            <person name="Kolisko M."/>
            <person name="Husnik F."/>
            <person name="Keeling P."/>
            <person name="Hampl V."/>
        </authorList>
    </citation>
    <scope>NUCLEOTIDE SEQUENCE [LARGE SCALE GENOMIC DNA]</scope>
    <source>
        <strain evidence="2">ST1C</strain>
    </source>
</reference>